<dbReference type="STRING" id="489703.SAMN04488038_12116"/>
<feature type="domain" description="Thioredoxin" evidence="7">
    <location>
        <begin position="31"/>
        <end position="146"/>
    </location>
</feature>
<evidence type="ECO:0000259" key="7">
    <source>
        <dbReference type="PROSITE" id="PS51352"/>
    </source>
</evidence>
<accession>A0A1H9MDF2</accession>
<dbReference type="OrthoDB" id="9790390at2"/>
<dbReference type="FunFam" id="3.40.30.10:FF:000001">
    <property type="entry name" value="Thioredoxin"/>
    <property type="match status" value="1"/>
</dbReference>
<reference evidence="8 9" key="1">
    <citation type="submission" date="2016-10" db="EMBL/GenBank/DDBJ databases">
        <authorList>
            <person name="de Groot N.N."/>
        </authorList>
    </citation>
    <scope>NUCLEOTIDE SEQUENCE [LARGE SCALE GENOMIC DNA]</scope>
    <source>
        <strain evidence="8 9">DSM 25927</strain>
    </source>
</reference>
<dbReference type="Pfam" id="PF21352">
    <property type="entry name" value="Zn_ribbon_Thio2"/>
    <property type="match status" value="1"/>
</dbReference>
<gene>
    <name evidence="8" type="ORF">SAMN04488038_12116</name>
</gene>
<evidence type="ECO:0000256" key="2">
    <source>
        <dbReference type="ARBA" id="ARBA00022448"/>
    </source>
</evidence>
<evidence type="ECO:0000313" key="8">
    <source>
        <dbReference type="EMBL" id="SER21505.1"/>
    </source>
</evidence>
<evidence type="ECO:0000256" key="6">
    <source>
        <dbReference type="NCBIfam" id="TIGR01068"/>
    </source>
</evidence>
<dbReference type="Pfam" id="PF00085">
    <property type="entry name" value="Thioredoxin"/>
    <property type="match status" value="1"/>
</dbReference>
<dbReference type="PRINTS" id="PR00421">
    <property type="entry name" value="THIOREDOXIN"/>
</dbReference>
<evidence type="ECO:0000313" key="9">
    <source>
        <dbReference type="Proteomes" id="UP000199233"/>
    </source>
</evidence>
<dbReference type="PANTHER" id="PTHR45663:SF11">
    <property type="entry name" value="GEO12009P1"/>
    <property type="match status" value="1"/>
</dbReference>
<dbReference type="Proteomes" id="UP000199233">
    <property type="component" value="Unassembled WGS sequence"/>
</dbReference>
<organism evidence="8 9">
    <name type="scientific">Solimonas aquatica</name>
    <dbReference type="NCBI Taxonomy" id="489703"/>
    <lineage>
        <taxon>Bacteria</taxon>
        <taxon>Pseudomonadati</taxon>
        <taxon>Pseudomonadota</taxon>
        <taxon>Gammaproteobacteria</taxon>
        <taxon>Nevskiales</taxon>
        <taxon>Nevskiaceae</taxon>
        <taxon>Solimonas</taxon>
    </lineage>
</organism>
<keyword evidence="2" id="KW-0813">Transport</keyword>
<dbReference type="InterPro" id="IPR013766">
    <property type="entry name" value="Thioredoxin_domain"/>
</dbReference>
<dbReference type="RefSeq" id="WP_093289631.1">
    <property type="nucleotide sequence ID" value="NZ_FOFS01000021.1"/>
</dbReference>
<comment type="similarity">
    <text evidence="1">Belongs to the thioredoxin family.</text>
</comment>
<name>A0A1H9MDF2_9GAMM</name>
<keyword evidence="9" id="KW-1185">Reference proteome</keyword>
<evidence type="ECO:0000256" key="1">
    <source>
        <dbReference type="ARBA" id="ARBA00008987"/>
    </source>
</evidence>
<dbReference type="PROSITE" id="PS51352">
    <property type="entry name" value="THIOREDOXIN_2"/>
    <property type="match status" value="1"/>
</dbReference>
<proteinExistence type="inferred from homology"/>
<keyword evidence="3" id="KW-0249">Electron transport</keyword>
<dbReference type="GO" id="GO:0015035">
    <property type="term" value="F:protein-disulfide reductase activity"/>
    <property type="evidence" value="ECO:0007669"/>
    <property type="project" value="UniProtKB-UniRule"/>
</dbReference>
<dbReference type="Gene3D" id="2.30.30.380">
    <property type="entry name" value="Zn-finger domain of Sec23/24"/>
    <property type="match status" value="1"/>
</dbReference>
<keyword evidence="4" id="KW-1015">Disulfide bond</keyword>
<dbReference type="Gene3D" id="3.40.30.10">
    <property type="entry name" value="Glutaredoxin"/>
    <property type="match status" value="1"/>
</dbReference>
<evidence type="ECO:0000256" key="5">
    <source>
        <dbReference type="ARBA" id="ARBA00023284"/>
    </source>
</evidence>
<protein>
    <recommendedName>
        <fullName evidence="6">Thioredoxin</fullName>
    </recommendedName>
</protein>
<dbReference type="GO" id="GO:0005737">
    <property type="term" value="C:cytoplasm"/>
    <property type="evidence" value="ECO:0007669"/>
    <property type="project" value="TreeGrafter"/>
</dbReference>
<dbReference type="InterPro" id="IPR005746">
    <property type="entry name" value="Thioredoxin"/>
</dbReference>
<sequence>MNPASSIRSCPHCGRGNRIPLRHLADQGRCGACGGALPPQDQALEVDEAQFDAILAQARVPVLVDFWAPWCGPCRMAAPEVAQAASALAGRALVLKVNTEAQQNLALRYGIRSIPYFAVFRDGQPVWQQAGLMPAARLQAAVLQVA</sequence>
<dbReference type="SUPFAM" id="SSF52833">
    <property type="entry name" value="Thioredoxin-like"/>
    <property type="match status" value="1"/>
</dbReference>
<dbReference type="NCBIfam" id="TIGR01068">
    <property type="entry name" value="thioredoxin"/>
    <property type="match status" value="1"/>
</dbReference>
<dbReference type="AlphaFoldDB" id="A0A1H9MDF2"/>
<dbReference type="InterPro" id="IPR049299">
    <property type="entry name" value="Thio2_N"/>
</dbReference>
<evidence type="ECO:0000256" key="4">
    <source>
        <dbReference type="ARBA" id="ARBA00023157"/>
    </source>
</evidence>
<keyword evidence="5" id="KW-0676">Redox-active center</keyword>
<dbReference type="CDD" id="cd02947">
    <property type="entry name" value="TRX_family"/>
    <property type="match status" value="1"/>
</dbReference>
<evidence type="ECO:0000256" key="3">
    <source>
        <dbReference type="ARBA" id="ARBA00022982"/>
    </source>
</evidence>
<dbReference type="PANTHER" id="PTHR45663">
    <property type="entry name" value="GEO12009P1"/>
    <property type="match status" value="1"/>
</dbReference>
<dbReference type="EMBL" id="FOFS01000021">
    <property type="protein sequence ID" value="SER21505.1"/>
    <property type="molecule type" value="Genomic_DNA"/>
</dbReference>
<dbReference type="InterPro" id="IPR036249">
    <property type="entry name" value="Thioredoxin-like_sf"/>
</dbReference>